<keyword evidence="4" id="KW-1185">Reference proteome</keyword>
<reference evidence="4" key="1">
    <citation type="journal article" date="2019" name="Int. J. Syst. Evol. Microbiol.">
        <title>The Global Catalogue of Microorganisms (GCM) 10K type strain sequencing project: providing services to taxonomists for standard genome sequencing and annotation.</title>
        <authorList>
            <consortium name="The Broad Institute Genomics Platform"/>
            <consortium name="The Broad Institute Genome Sequencing Center for Infectious Disease"/>
            <person name="Wu L."/>
            <person name="Ma J."/>
        </authorList>
    </citation>
    <scope>NUCLEOTIDE SEQUENCE [LARGE SCALE GENOMIC DNA]</scope>
    <source>
        <strain evidence="4">JCM 17459</strain>
    </source>
</reference>
<evidence type="ECO:0000256" key="1">
    <source>
        <dbReference type="SAM" id="SignalP"/>
    </source>
</evidence>
<feature type="domain" description="Septum formation-related" evidence="2">
    <location>
        <begin position="32"/>
        <end position="134"/>
    </location>
</feature>
<proteinExistence type="predicted"/>
<feature type="signal peptide" evidence="1">
    <location>
        <begin position="1"/>
        <end position="23"/>
    </location>
</feature>
<feature type="chain" id="PRO_5046022734" description="Septum formation-related domain-containing protein" evidence="1">
    <location>
        <begin position="24"/>
        <end position="143"/>
    </location>
</feature>
<dbReference type="Pfam" id="PF13845">
    <property type="entry name" value="Septum_form"/>
    <property type="match status" value="1"/>
</dbReference>
<name>A0ABP8ETN0_9MICO</name>
<evidence type="ECO:0000259" key="2">
    <source>
        <dbReference type="Pfam" id="PF13845"/>
    </source>
</evidence>
<dbReference type="RefSeq" id="WP_345039720.1">
    <property type="nucleotide sequence ID" value="NZ_BAABBA010000006.1"/>
</dbReference>
<gene>
    <name evidence="3" type="ORF">GCM10022262_16360</name>
</gene>
<evidence type="ECO:0000313" key="3">
    <source>
        <dbReference type="EMBL" id="GAA4287277.1"/>
    </source>
</evidence>
<evidence type="ECO:0000313" key="4">
    <source>
        <dbReference type="Proteomes" id="UP001499841"/>
    </source>
</evidence>
<dbReference type="InterPro" id="IPR026004">
    <property type="entry name" value="Septum_form"/>
</dbReference>
<comment type="caution">
    <text evidence="3">The sequence shown here is derived from an EMBL/GenBank/DDBJ whole genome shotgun (WGS) entry which is preliminary data.</text>
</comment>
<organism evidence="3 4">
    <name type="scientific">Georgenia daeguensis</name>
    <dbReference type="NCBI Taxonomy" id="908355"/>
    <lineage>
        <taxon>Bacteria</taxon>
        <taxon>Bacillati</taxon>
        <taxon>Actinomycetota</taxon>
        <taxon>Actinomycetes</taxon>
        <taxon>Micrococcales</taxon>
        <taxon>Bogoriellaceae</taxon>
        <taxon>Georgenia</taxon>
    </lineage>
</organism>
<accession>A0ABP8ETN0</accession>
<sequence>MRARIVPAVAAAALLLPAGCSRGAEVVALEVGDCLDQSELKGAEVTQVETKQCTEPHDAEVFAAVRHAGDDDYPGRAAIEEFAEKECAVRFEEFVGVPYAESEIYFSTLSPTEEGWVQADDRTSLCILLSETPVSESLRGAAR</sequence>
<dbReference type="EMBL" id="BAABBA010000006">
    <property type="protein sequence ID" value="GAA4287277.1"/>
    <property type="molecule type" value="Genomic_DNA"/>
</dbReference>
<protein>
    <recommendedName>
        <fullName evidence="2">Septum formation-related domain-containing protein</fullName>
    </recommendedName>
</protein>
<keyword evidence="1" id="KW-0732">Signal</keyword>
<dbReference type="Proteomes" id="UP001499841">
    <property type="component" value="Unassembled WGS sequence"/>
</dbReference>